<name>A0A5B7J603_PORTR</name>
<keyword evidence="2" id="KW-1185">Reference proteome</keyword>
<organism evidence="1 2">
    <name type="scientific">Portunus trituberculatus</name>
    <name type="common">Swimming crab</name>
    <name type="synonym">Neptunus trituberculatus</name>
    <dbReference type="NCBI Taxonomy" id="210409"/>
    <lineage>
        <taxon>Eukaryota</taxon>
        <taxon>Metazoa</taxon>
        <taxon>Ecdysozoa</taxon>
        <taxon>Arthropoda</taxon>
        <taxon>Crustacea</taxon>
        <taxon>Multicrustacea</taxon>
        <taxon>Malacostraca</taxon>
        <taxon>Eumalacostraca</taxon>
        <taxon>Eucarida</taxon>
        <taxon>Decapoda</taxon>
        <taxon>Pleocyemata</taxon>
        <taxon>Brachyura</taxon>
        <taxon>Eubrachyura</taxon>
        <taxon>Portunoidea</taxon>
        <taxon>Portunidae</taxon>
        <taxon>Portuninae</taxon>
        <taxon>Portunus</taxon>
    </lineage>
</organism>
<reference evidence="1 2" key="1">
    <citation type="submission" date="2019-05" db="EMBL/GenBank/DDBJ databases">
        <title>Another draft genome of Portunus trituberculatus and its Hox gene families provides insights of decapod evolution.</title>
        <authorList>
            <person name="Jeong J.-H."/>
            <person name="Song I."/>
            <person name="Kim S."/>
            <person name="Choi T."/>
            <person name="Kim D."/>
            <person name="Ryu S."/>
            <person name="Kim W."/>
        </authorList>
    </citation>
    <scope>NUCLEOTIDE SEQUENCE [LARGE SCALE GENOMIC DNA]</scope>
    <source>
        <tissue evidence="1">Muscle</tissue>
    </source>
</reference>
<evidence type="ECO:0000313" key="1">
    <source>
        <dbReference type="EMBL" id="MPC90179.1"/>
    </source>
</evidence>
<evidence type="ECO:0000313" key="2">
    <source>
        <dbReference type="Proteomes" id="UP000324222"/>
    </source>
</evidence>
<protein>
    <submittedName>
        <fullName evidence="1">Uncharacterized protein</fullName>
    </submittedName>
</protein>
<proteinExistence type="predicted"/>
<comment type="caution">
    <text evidence="1">The sequence shown here is derived from an EMBL/GenBank/DDBJ whole genome shotgun (WGS) entry which is preliminary data.</text>
</comment>
<dbReference type="EMBL" id="VSRR010083500">
    <property type="protein sequence ID" value="MPC90179.1"/>
    <property type="molecule type" value="Genomic_DNA"/>
</dbReference>
<sequence length="97" mass="11192">MTNFTCFTGLDRRNRAARHLAIYHHAEEMRQLPGVRTAGKFCDLRPPYTHYLLWLPRVRRQEPRPDIRVTVPVGCLPALPAAMAGSMDHSKRVVKRD</sequence>
<gene>
    <name evidence="1" type="ORF">E2C01_085152</name>
</gene>
<accession>A0A5B7J603</accession>
<dbReference type="Proteomes" id="UP000324222">
    <property type="component" value="Unassembled WGS sequence"/>
</dbReference>
<dbReference type="AlphaFoldDB" id="A0A5B7J603"/>